<evidence type="ECO:0000256" key="1">
    <source>
        <dbReference type="SAM" id="Phobius"/>
    </source>
</evidence>
<dbReference type="PANTHER" id="PTHR35867">
    <property type="entry name" value="PROTEIN RSEC"/>
    <property type="match status" value="1"/>
</dbReference>
<sequence length="150" mass="16140">MFGIYFCMREKGKVVEVGEQVVKINIEPGDACKKCPAAELCHPAGDLRIVEAKSSLKLDVGDEVVIEVSPRSGLTAMFLLFGIPVIMALIGIFIGNSLNDLYTVIFGLVGFGLGLIFAKIINNAAAKKQKLLPRVVCRLSGETEVEPESS</sequence>
<reference evidence="2" key="1">
    <citation type="journal article" date="2020" name="mSystems">
        <title>Genome- and Community-Level Interaction Insights into Carbon Utilization and Element Cycling Functions of Hydrothermarchaeota in Hydrothermal Sediment.</title>
        <authorList>
            <person name="Zhou Z."/>
            <person name="Liu Y."/>
            <person name="Xu W."/>
            <person name="Pan J."/>
            <person name="Luo Z.H."/>
            <person name="Li M."/>
        </authorList>
    </citation>
    <scope>NUCLEOTIDE SEQUENCE</scope>
    <source>
        <strain evidence="2">HyVt-388</strain>
    </source>
</reference>
<gene>
    <name evidence="2" type="ORF">ENI34_09870</name>
</gene>
<keyword evidence="1" id="KW-0472">Membrane</keyword>
<feature type="transmembrane region" description="Helical" evidence="1">
    <location>
        <begin position="101"/>
        <end position="121"/>
    </location>
</feature>
<dbReference type="PIRSF" id="PIRSF004923">
    <property type="entry name" value="RseC"/>
    <property type="match status" value="1"/>
</dbReference>
<evidence type="ECO:0000313" key="2">
    <source>
        <dbReference type="EMBL" id="HEC79425.1"/>
    </source>
</evidence>
<feature type="transmembrane region" description="Helical" evidence="1">
    <location>
        <begin position="76"/>
        <end position="95"/>
    </location>
</feature>
<dbReference type="InterPro" id="IPR026268">
    <property type="entry name" value="RseC"/>
</dbReference>
<evidence type="ECO:0008006" key="4">
    <source>
        <dbReference type="Google" id="ProtNLM"/>
    </source>
</evidence>
<dbReference type="InterPro" id="IPR007359">
    <property type="entry name" value="SigmaE_reg_RseC_MucC"/>
</dbReference>
<comment type="caution">
    <text evidence="2">The sequence shown here is derived from an EMBL/GenBank/DDBJ whole genome shotgun (WGS) entry which is preliminary data.</text>
</comment>
<organism evidence="2 3">
    <name type="scientific">candidate division WOR-3 bacterium</name>
    <dbReference type="NCBI Taxonomy" id="2052148"/>
    <lineage>
        <taxon>Bacteria</taxon>
        <taxon>Bacteria division WOR-3</taxon>
    </lineage>
</organism>
<keyword evidence="1" id="KW-0812">Transmembrane</keyword>
<dbReference type="Proteomes" id="UP000885826">
    <property type="component" value="Unassembled WGS sequence"/>
</dbReference>
<accession>A0A9C9ENY1</accession>
<evidence type="ECO:0000313" key="3">
    <source>
        <dbReference type="Proteomes" id="UP000885826"/>
    </source>
</evidence>
<dbReference type="AlphaFoldDB" id="A0A9C9ENY1"/>
<dbReference type="EMBL" id="DRIG01000100">
    <property type="protein sequence ID" value="HEC79425.1"/>
    <property type="molecule type" value="Genomic_DNA"/>
</dbReference>
<dbReference type="Pfam" id="PF04246">
    <property type="entry name" value="RseC_MucC"/>
    <property type="match status" value="1"/>
</dbReference>
<name>A0A9C9ENY1_UNCW3</name>
<dbReference type="PANTHER" id="PTHR35867:SF1">
    <property type="entry name" value="PROTEIN RSEC"/>
    <property type="match status" value="1"/>
</dbReference>
<keyword evidence="1" id="KW-1133">Transmembrane helix</keyword>
<protein>
    <recommendedName>
        <fullName evidence="4">SoxR reducing system RseC family protein</fullName>
    </recommendedName>
</protein>
<proteinExistence type="predicted"/>